<dbReference type="InterPro" id="IPR050167">
    <property type="entry name" value="Ser_Thr_protein_kinase"/>
</dbReference>
<dbReference type="AlphaFoldDB" id="A0A8H6Z4Y5"/>
<dbReference type="InterPro" id="IPR000719">
    <property type="entry name" value="Prot_kinase_dom"/>
</dbReference>
<dbReference type="InterPro" id="IPR011009">
    <property type="entry name" value="Kinase-like_dom_sf"/>
</dbReference>
<dbReference type="GO" id="GO:0004672">
    <property type="term" value="F:protein kinase activity"/>
    <property type="evidence" value="ECO:0007669"/>
    <property type="project" value="InterPro"/>
</dbReference>
<reference evidence="2" key="1">
    <citation type="submission" date="2020-05" db="EMBL/GenBank/DDBJ databases">
        <title>Mycena genomes resolve the evolution of fungal bioluminescence.</title>
        <authorList>
            <person name="Tsai I.J."/>
        </authorList>
    </citation>
    <scope>NUCLEOTIDE SEQUENCE</scope>
    <source>
        <strain evidence="2">CCC161011</strain>
    </source>
</reference>
<name>A0A8H6Z4Y5_9AGAR</name>
<dbReference type="SMART" id="SM00220">
    <property type="entry name" value="S_TKc"/>
    <property type="match status" value="1"/>
</dbReference>
<dbReference type="PROSITE" id="PS50011">
    <property type="entry name" value="PROTEIN_KINASE_DOM"/>
    <property type="match status" value="1"/>
</dbReference>
<organism evidence="2 3">
    <name type="scientific">Mycena venus</name>
    <dbReference type="NCBI Taxonomy" id="2733690"/>
    <lineage>
        <taxon>Eukaryota</taxon>
        <taxon>Fungi</taxon>
        <taxon>Dikarya</taxon>
        <taxon>Basidiomycota</taxon>
        <taxon>Agaricomycotina</taxon>
        <taxon>Agaricomycetes</taxon>
        <taxon>Agaricomycetidae</taxon>
        <taxon>Agaricales</taxon>
        <taxon>Marasmiineae</taxon>
        <taxon>Mycenaceae</taxon>
        <taxon>Mycena</taxon>
    </lineage>
</organism>
<feature type="domain" description="Protein kinase" evidence="1">
    <location>
        <begin position="1"/>
        <end position="280"/>
    </location>
</feature>
<dbReference type="PANTHER" id="PTHR23257">
    <property type="entry name" value="SERINE-THREONINE PROTEIN KINASE"/>
    <property type="match status" value="1"/>
</dbReference>
<evidence type="ECO:0000313" key="2">
    <source>
        <dbReference type="EMBL" id="KAF7372660.1"/>
    </source>
</evidence>
<dbReference type="GO" id="GO:0007165">
    <property type="term" value="P:signal transduction"/>
    <property type="evidence" value="ECO:0007669"/>
    <property type="project" value="TreeGrafter"/>
</dbReference>
<keyword evidence="2" id="KW-0418">Kinase</keyword>
<proteinExistence type="predicted"/>
<dbReference type="Gene3D" id="1.10.510.10">
    <property type="entry name" value="Transferase(Phosphotransferase) domain 1"/>
    <property type="match status" value="1"/>
</dbReference>
<dbReference type="GO" id="GO:0005737">
    <property type="term" value="C:cytoplasm"/>
    <property type="evidence" value="ECO:0007669"/>
    <property type="project" value="TreeGrafter"/>
</dbReference>
<comment type="caution">
    <text evidence="2">The sequence shown here is derived from an EMBL/GenBank/DDBJ whole genome shotgun (WGS) entry which is preliminary data.</text>
</comment>
<gene>
    <name evidence="2" type="ORF">MVEN_00129100</name>
</gene>
<accession>A0A8H6Z4Y5</accession>
<dbReference type="GO" id="GO:0005524">
    <property type="term" value="F:ATP binding"/>
    <property type="evidence" value="ECO:0007669"/>
    <property type="project" value="InterPro"/>
</dbReference>
<evidence type="ECO:0000259" key="1">
    <source>
        <dbReference type="PROSITE" id="PS50011"/>
    </source>
</evidence>
<protein>
    <submittedName>
        <fullName evidence="2">Protein kinase domain-containing protein</fullName>
    </submittedName>
</protein>
<dbReference type="PANTHER" id="PTHR23257:SF963">
    <property type="entry name" value="AT08303P"/>
    <property type="match status" value="1"/>
</dbReference>
<keyword evidence="2" id="KW-0808">Transferase</keyword>
<dbReference type="Pfam" id="PF00069">
    <property type="entry name" value="Pkinase"/>
    <property type="match status" value="1"/>
</dbReference>
<sequence>MEFFSSKKPPHPPIHCSDKIRCQTDMFYKIEHEVHIRIGDHPRIIWYYGWDKKGLLFEKHNKGDMLMHLLVQRDPTPPLLTRLQWASDVTEGIAFLHSKGIVWVDVSMANVLLTESSDRALLCDLGGACILPMPQYKALPEAYQQTIVTVHPMMGLPNYPQKHVWDGEGHSPVAEISPHFDRFGYGIMLFSLLSLCFPHSRFLVIRDFEESMKIAQLHFSHQFDTLGDVPEYAAFEAIIQKCFWAEYKSSDDLVADVKAACAAMPEDAPLLQTRVEDPVQEHAPSTGGRYLFPFDCKDYYSDDRDYYSDDGDYPSN</sequence>
<dbReference type="OrthoDB" id="3030888at2759"/>
<dbReference type="SUPFAM" id="SSF56112">
    <property type="entry name" value="Protein kinase-like (PK-like)"/>
    <property type="match status" value="1"/>
</dbReference>
<evidence type="ECO:0000313" key="3">
    <source>
        <dbReference type="Proteomes" id="UP000620124"/>
    </source>
</evidence>
<dbReference type="Proteomes" id="UP000620124">
    <property type="component" value="Unassembled WGS sequence"/>
</dbReference>
<keyword evidence="3" id="KW-1185">Reference proteome</keyword>
<dbReference type="EMBL" id="JACAZI010000001">
    <property type="protein sequence ID" value="KAF7372660.1"/>
    <property type="molecule type" value="Genomic_DNA"/>
</dbReference>